<feature type="domain" description="Potassium channel" evidence="10">
    <location>
        <begin position="370"/>
        <end position="444"/>
    </location>
</feature>
<feature type="transmembrane region" description="Helical" evidence="9">
    <location>
        <begin position="167"/>
        <end position="189"/>
    </location>
</feature>
<keyword evidence="6 9" id="KW-0472">Membrane</keyword>
<feature type="transmembrane region" description="Helical" evidence="9">
    <location>
        <begin position="94"/>
        <end position="114"/>
    </location>
</feature>
<dbReference type="Pfam" id="PF07885">
    <property type="entry name" value="Ion_trans_2"/>
    <property type="match status" value="2"/>
</dbReference>
<feature type="transmembrane region" description="Helical" evidence="9">
    <location>
        <begin position="265"/>
        <end position="288"/>
    </location>
</feature>
<dbReference type="PANTHER" id="PTHR11003:SF301">
    <property type="entry name" value="POTASSIUM CHANNEL PROTEIN"/>
    <property type="match status" value="1"/>
</dbReference>
<dbReference type="Proteomes" id="UP000799440">
    <property type="component" value="Unassembled WGS sequence"/>
</dbReference>
<dbReference type="SUPFAM" id="SSF81324">
    <property type="entry name" value="Voltage-gated potassium channels"/>
    <property type="match status" value="2"/>
</dbReference>
<evidence type="ECO:0000256" key="1">
    <source>
        <dbReference type="ARBA" id="ARBA00004141"/>
    </source>
</evidence>
<keyword evidence="7 11" id="KW-0407">Ion channel</keyword>
<evidence type="ECO:0000256" key="9">
    <source>
        <dbReference type="SAM" id="Phobius"/>
    </source>
</evidence>
<keyword evidence="5" id="KW-0406">Ion transport</keyword>
<dbReference type="InterPro" id="IPR003280">
    <property type="entry name" value="2pore_dom_K_chnl"/>
</dbReference>
<proteinExistence type="predicted"/>
<dbReference type="GO" id="GO:0022841">
    <property type="term" value="F:potassium ion leak channel activity"/>
    <property type="evidence" value="ECO:0007669"/>
    <property type="project" value="TreeGrafter"/>
</dbReference>
<feature type="transmembrane region" description="Helical" evidence="9">
    <location>
        <begin position="235"/>
        <end position="253"/>
    </location>
</feature>
<feature type="compositionally biased region" description="Basic and acidic residues" evidence="8">
    <location>
        <begin position="655"/>
        <end position="671"/>
    </location>
</feature>
<evidence type="ECO:0000256" key="4">
    <source>
        <dbReference type="ARBA" id="ARBA00022989"/>
    </source>
</evidence>
<dbReference type="EMBL" id="MU006595">
    <property type="protein sequence ID" value="KAF2743649.1"/>
    <property type="molecule type" value="Genomic_DNA"/>
</dbReference>
<organism evidence="11 12">
    <name type="scientific">Sporormia fimetaria CBS 119925</name>
    <dbReference type="NCBI Taxonomy" id="1340428"/>
    <lineage>
        <taxon>Eukaryota</taxon>
        <taxon>Fungi</taxon>
        <taxon>Dikarya</taxon>
        <taxon>Ascomycota</taxon>
        <taxon>Pezizomycotina</taxon>
        <taxon>Dothideomycetes</taxon>
        <taxon>Pleosporomycetidae</taxon>
        <taxon>Pleosporales</taxon>
        <taxon>Sporormiaceae</taxon>
        <taxon>Sporormia</taxon>
    </lineage>
</organism>
<dbReference type="GO" id="GO:0015271">
    <property type="term" value="F:outward rectifier potassium channel activity"/>
    <property type="evidence" value="ECO:0007669"/>
    <property type="project" value="TreeGrafter"/>
</dbReference>
<dbReference type="GO" id="GO:0030322">
    <property type="term" value="P:stabilization of membrane potential"/>
    <property type="evidence" value="ECO:0007669"/>
    <property type="project" value="TreeGrafter"/>
</dbReference>
<dbReference type="PANTHER" id="PTHR11003">
    <property type="entry name" value="POTASSIUM CHANNEL, SUBFAMILY K"/>
    <property type="match status" value="1"/>
</dbReference>
<sequence>MSHVDPGLDEPAQQAAEDVEKDVDDAQEHAKEEEEDYLDPGRWWLASTAFPLIAGTFGPIANAFSICALAIKWRVHIPPGSDEAHGTPIQDPKWLIAVNSISLALALIANVSLLMTMARRVSFSIAQPLTIVGWYIASFLLISLVAVCSSSVFRIQPAEEHALSQAYYYAIIAAGLYFIIASMLVMTLYGAYTGHYPKDFNLTSSQRTLMLQTISFVVYLLLGALIYSYLENWPYLDAVFWADFTLLTVGLGGEFVPRSHTGRALLFPFAIGGIVMVGLVVGSIRSLALERGKQKMSARLLETKRERVLESLDKHEKTVKLGIFEKHDLDHHMPEKKRREQEFHIMRRIQKKADTRRRYVALAMSSLAALLLWSLGALCFQYSEKPQGWSYFASLYFAYTTLLTIGYGDLTPFSNSGKPFFVFWTLVAVPTLTILISNMGDTVIKAFKDLTIWLGALTVLPDEGVGTALKAGVKRLRRGKLYNKDDAGKQHGSSHDAILDRLAMHIEEEELDDAQETGGEGDDPERDTRFFHFILAKEVRKLMKDSKMSPPKQYTYNEWAYYLRLIGQDEEDSSWHRDAQVHHTREPHLPDIGTANGHEEKQWSWLGIRSPLMSNQDEAEWLLERLSLTLESEMRKMQRAEHKRKKKKPPVSMSDYRKGARDSKPREKADPKQLLSQGVSAAEVRRRHPSG</sequence>
<keyword evidence="3 9" id="KW-0812">Transmembrane</keyword>
<evidence type="ECO:0000256" key="5">
    <source>
        <dbReference type="ARBA" id="ARBA00023065"/>
    </source>
</evidence>
<dbReference type="OrthoDB" id="297496at2759"/>
<feature type="transmembrane region" description="Helical" evidence="9">
    <location>
        <begin position="359"/>
        <end position="383"/>
    </location>
</feature>
<feature type="domain" description="Potassium channel" evidence="10">
    <location>
        <begin position="216"/>
        <end position="286"/>
    </location>
</feature>
<feature type="region of interest" description="Disordered" evidence="8">
    <location>
        <begin position="635"/>
        <end position="691"/>
    </location>
</feature>
<protein>
    <submittedName>
        <fullName evidence="11">Voltage-gated potassium channel</fullName>
    </submittedName>
</protein>
<evidence type="ECO:0000313" key="12">
    <source>
        <dbReference type="Proteomes" id="UP000799440"/>
    </source>
</evidence>
<feature type="transmembrane region" description="Helical" evidence="9">
    <location>
        <begin position="49"/>
        <end position="73"/>
    </location>
</feature>
<feature type="region of interest" description="Disordered" evidence="8">
    <location>
        <begin position="1"/>
        <end position="35"/>
    </location>
</feature>
<accession>A0A6A6V145</accession>
<comment type="subcellular location">
    <subcellularLocation>
        <location evidence="1">Membrane</location>
        <topology evidence="1">Multi-pass membrane protein</topology>
    </subcellularLocation>
</comment>
<feature type="transmembrane region" description="Helical" evidence="9">
    <location>
        <begin position="134"/>
        <end position="155"/>
    </location>
</feature>
<evidence type="ECO:0000256" key="2">
    <source>
        <dbReference type="ARBA" id="ARBA00022448"/>
    </source>
</evidence>
<feature type="transmembrane region" description="Helical" evidence="9">
    <location>
        <begin position="389"/>
        <end position="408"/>
    </location>
</feature>
<gene>
    <name evidence="11" type="ORF">M011DRAFT_489586</name>
</gene>
<evidence type="ECO:0000256" key="7">
    <source>
        <dbReference type="ARBA" id="ARBA00023303"/>
    </source>
</evidence>
<name>A0A6A6V145_9PLEO</name>
<dbReference type="GO" id="GO:0005886">
    <property type="term" value="C:plasma membrane"/>
    <property type="evidence" value="ECO:0007669"/>
    <property type="project" value="TreeGrafter"/>
</dbReference>
<keyword evidence="4 9" id="KW-1133">Transmembrane helix</keyword>
<keyword evidence="12" id="KW-1185">Reference proteome</keyword>
<evidence type="ECO:0000256" key="6">
    <source>
        <dbReference type="ARBA" id="ARBA00023136"/>
    </source>
</evidence>
<evidence type="ECO:0000259" key="10">
    <source>
        <dbReference type="Pfam" id="PF07885"/>
    </source>
</evidence>
<keyword evidence="2" id="KW-0813">Transport</keyword>
<evidence type="ECO:0000256" key="3">
    <source>
        <dbReference type="ARBA" id="ARBA00022692"/>
    </source>
</evidence>
<evidence type="ECO:0000313" key="11">
    <source>
        <dbReference type="EMBL" id="KAF2743649.1"/>
    </source>
</evidence>
<feature type="transmembrane region" description="Helical" evidence="9">
    <location>
        <begin position="420"/>
        <end position="440"/>
    </location>
</feature>
<dbReference type="InterPro" id="IPR013099">
    <property type="entry name" value="K_chnl_dom"/>
</dbReference>
<dbReference type="Gene3D" id="1.10.287.70">
    <property type="match status" value="2"/>
</dbReference>
<feature type="transmembrane region" description="Helical" evidence="9">
    <location>
        <begin position="209"/>
        <end position="230"/>
    </location>
</feature>
<dbReference type="AlphaFoldDB" id="A0A6A6V145"/>
<reference evidence="11" key="1">
    <citation type="journal article" date="2020" name="Stud. Mycol.">
        <title>101 Dothideomycetes genomes: a test case for predicting lifestyles and emergence of pathogens.</title>
        <authorList>
            <person name="Haridas S."/>
            <person name="Albert R."/>
            <person name="Binder M."/>
            <person name="Bloem J."/>
            <person name="Labutti K."/>
            <person name="Salamov A."/>
            <person name="Andreopoulos B."/>
            <person name="Baker S."/>
            <person name="Barry K."/>
            <person name="Bills G."/>
            <person name="Bluhm B."/>
            <person name="Cannon C."/>
            <person name="Castanera R."/>
            <person name="Culley D."/>
            <person name="Daum C."/>
            <person name="Ezra D."/>
            <person name="Gonzalez J."/>
            <person name="Henrissat B."/>
            <person name="Kuo A."/>
            <person name="Liang C."/>
            <person name="Lipzen A."/>
            <person name="Lutzoni F."/>
            <person name="Magnuson J."/>
            <person name="Mondo S."/>
            <person name="Nolan M."/>
            <person name="Ohm R."/>
            <person name="Pangilinan J."/>
            <person name="Park H.-J."/>
            <person name="Ramirez L."/>
            <person name="Alfaro M."/>
            <person name="Sun H."/>
            <person name="Tritt A."/>
            <person name="Yoshinaga Y."/>
            <person name="Zwiers L.-H."/>
            <person name="Turgeon B."/>
            <person name="Goodwin S."/>
            <person name="Spatafora J."/>
            <person name="Crous P."/>
            <person name="Grigoriev I."/>
        </authorList>
    </citation>
    <scope>NUCLEOTIDE SEQUENCE</scope>
    <source>
        <strain evidence="11">CBS 119925</strain>
    </source>
</reference>
<evidence type="ECO:0000256" key="8">
    <source>
        <dbReference type="SAM" id="MobiDB-lite"/>
    </source>
</evidence>